<dbReference type="InParanoid" id="A0A165G1G3"/>
<reference evidence="1 2" key="1">
    <citation type="journal article" date="2016" name="Mol. Biol. Evol.">
        <title>Comparative Genomics of Early-Diverging Mushroom-Forming Fungi Provides Insights into the Origins of Lignocellulose Decay Capabilities.</title>
        <authorList>
            <person name="Nagy L.G."/>
            <person name="Riley R."/>
            <person name="Tritt A."/>
            <person name="Adam C."/>
            <person name="Daum C."/>
            <person name="Floudas D."/>
            <person name="Sun H."/>
            <person name="Yadav J.S."/>
            <person name="Pangilinan J."/>
            <person name="Larsson K.H."/>
            <person name="Matsuura K."/>
            <person name="Barry K."/>
            <person name="Labutti K."/>
            <person name="Kuo R."/>
            <person name="Ohm R.A."/>
            <person name="Bhattacharya S.S."/>
            <person name="Shirouzu T."/>
            <person name="Yoshinaga Y."/>
            <person name="Martin F.M."/>
            <person name="Grigoriev I.V."/>
            <person name="Hibbett D.S."/>
        </authorList>
    </citation>
    <scope>NUCLEOTIDE SEQUENCE [LARGE SCALE GENOMIC DNA]</scope>
    <source>
        <strain evidence="1 2">HHB12733</strain>
    </source>
</reference>
<organism evidence="1 2">
    <name type="scientific">Calocera cornea HHB12733</name>
    <dbReference type="NCBI Taxonomy" id="1353952"/>
    <lineage>
        <taxon>Eukaryota</taxon>
        <taxon>Fungi</taxon>
        <taxon>Dikarya</taxon>
        <taxon>Basidiomycota</taxon>
        <taxon>Agaricomycotina</taxon>
        <taxon>Dacrymycetes</taxon>
        <taxon>Dacrymycetales</taxon>
        <taxon>Dacrymycetaceae</taxon>
        <taxon>Calocera</taxon>
    </lineage>
</organism>
<evidence type="ECO:0000313" key="1">
    <source>
        <dbReference type="EMBL" id="KZT57482.1"/>
    </source>
</evidence>
<dbReference type="EMBL" id="KV423963">
    <property type="protein sequence ID" value="KZT57482.1"/>
    <property type="molecule type" value="Genomic_DNA"/>
</dbReference>
<keyword evidence="2" id="KW-1185">Reference proteome</keyword>
<dbReference type="Proteomes" id="UP000076842">
    <property type="component" value="Unassembled WGS sequence"/>
</dbReference>
<dbReference type="AlphaFoldDB" id="A0A165G1G3"/>
<evidence type="ECO:0000313" key="2">
    <source>
        <dbReference type="Proteomes" id="UP000076842"/>
    </source>
</evidence>
<proteinExistence type="predicted"/>
<name>A0A165G1G3_9BASI</name>
<dbReference type="Pfam" id="PF21858">
    <property type="entry name" value="DUF6914"/>
    <property type="match status" value="1"/>
</dbReference>
<accession>A0A165G1G3</accession>
<dbReference type="InterPro" id="IPR054208">
    <property type="entry name" value="DUF6914"/>
</dbReference>
<gene>
    <name evidence="1" type="ORF">CALCODRAFT_483153</name>
</gene>
<sequence length="156" mass="17246">MPLDAARIVPGLYLVLSYRMQKGTYHWLIVSTAEGVSPFCFHAAQIPGWHYERKIWDMARSQTSVIGVKIGEYIDANTVDAVLAPVPMSTPAEEGDVEFTCRIWVRAAIRHLHSLGMINCPNVDDLQAEANRLANLHAQDVSLGRFGGVYVSSFSA</sequence>
<dbReference type="OrthoDB" id="3016366at2759"/>
<protein>
    <submittedName>
        <fullName evidence="1">Uncharacterized protein</fullName>
    </submittedName>
</protein>